<proteinExistence type="inferred from homology"/>
<keyword evidence="10" id="KW-1185">Reference proteome</keyword>
<dbReference type="EMBL" id="FUYZ01000002">
    <property type="protein sequence ID" value="SKB70923.1"/>
    <property type="molecule type" value="Genomic_DNA"/>
</dbReference>
<name>A0A1T5DHH0_9FLAO</name>
<comment type="function">
    <text evidence="8">Catalyzes the condensation of pantoate with beta-alanine in an ATP-dependent reaction via a pantoyl-adenylate intermediate.</text>
</comment>
<evidence type="ECO:0000256" key="7">
    <source>
        <dbReference type="ARBA" id="ARBA00048258"/>
    </source>
</evidence>
<dbReference type="PANTHER" id="PTHR21299:SF1">
    <property type="entry name" value="PANTOATE--BETA-ALANINE LIGASE"/>
    <property type="match status" value="1"/>
</dbReference>
<comment type="catalytic activity">
    <reaction evidence="7 8">
        <text>(R)-pantoate + beta-alanine + ATP = (R)-pantothenate + AMP + diphosphate + H(+)</text>
        <dbReference type="Rhea" id="RHEA:10912"/>
        <dbReference type="ChEBI" id="CHEBI:15378"/>
        <dbReference type="ChEBI" id="CHEBI:15980"/>
        <dbReference type="ChEBI" id="CHEBI:29032"/>
        <dbReference type="ChEBI" id="CHEBI:30616"/>
        <dbReference type="ChEBI" id="CHEBI:33019"/>
        <dbReference type="ChEBI" id="CHEBI:57966"/>
        <dbReference type="ChEBI" id="CHEBI:456215"/>
        <dbReference type="EC" id="6.3.2.1"/>
    </reaction>
</comment>
<dbReference type="HAMAP" id="MF_00158">
    <property type="entry name" value="PanC"/>
    <property type="match status" value="1"/>
</dbReference>
<dbReference type="GO" id="GO:0015940">
    <property type="term" value="P:pantothenate biosynthetic process"/>
    <property type="evidence" value="ECO:0007669"/>
    <property type="project" value="UniProtKB-UniRule"/>
</dbReference>
<sequence length="282" mass="32677">MKILNNRAELEQFVSEAKKQNKSIGFAPTMGALHDGHISLYKEARKENDLVISSIFVNPTQFNNPEDLEKYPRTVEKDIEKLDDSGLVDAVYVPSVEDIYPDNLESKHYNFNGLENEMEGAARPGHFDGVGTVIERLFEQVQPDNAYFGEKDFQQLRIIEALVDNLKLPVKIHGVKIHRQDDGLAMSSRNMRLSEEERNASTIIYQTLKKVNDWFRVITIPEIKNRVEEIFENQKGMELEYFLIADEETLKETDFFYKDKNYRAFIVVNVGKVRLIDNMHLD</sequence>
<accession>A0A1T5DHH0</accession>
<comment type="caution">
    <text evidence="8">Lacks conserved residue(s) required for the propagation of feature annotation.</text>
</comment>
<evidence type="ECO:0000256" key="8">
    <source>
        <dbReference type="HAMAP-Rule" id="MF_00158"/>
    </source>
</evidence>
<organism evidence="9 10">
    <name type="scientific">Soonwooa buanensis</name>
    <dbReference type="NCBI Taxonomy" id="619805"/>
    <lineage>
        <taxon>Bacteria</taxon>
        <taxon>Pseudomonadati</taxon>
        <taxon>Bacteroidota</taxon>
        <taxon>Flavobacteriia</taxon>
        <taxon>Flavobacteriales</taxon>
        <taxon>Weeksellaceae</taxon>
        <taxon>Chryseobacterium group</taxon>
        <taxon>Soonwooa</taxon>
    </lineage>
</organism>
<comment type="pathway">
    <text evidence="1 8">Cofactor biosynthesis; (R)-pantothenate biosynthesis; (R)-pantothenate from (R)-pantoate and beta-alanine: step 1/1.</text>
</comment>
<feature type="active site" description="Proton donor" evidence="8">
    <location>
        <position position="37"/>
    </location>
</feature>
<feature type="binding site" evidence="8">
    <location>
        <begin position="186"/>
        <end position="189"/>
    </location>
    <ligand>
        <name>ATP</name>
        <dbReference type="ChEBI" id="CHEBI:30616"/>
    </ligand>
</feature>
<dbReference type="InterPro" id="IPR003721">
    <property type="entry name" value="Pantoate_ligase"/>
</dbReference>
<evidence type="ECO:0000256" key="3">
    <source>
        <dbReference type="ARBA" id="ARBA00022598"/>
    </source>
</evidence>
<evidence type="ECO:0000313" key="9">
    <source>
        <dbReference type="EMBL" id="SKB70923.1"/>
    </source>
</evidence>
<dbReference type="GO" id="GO:0004592">
    <property type="term" value="F:pantoate-beta-alanine ligase activity"/>
    <property type="evidence" value="ECO:0007669"/>
    <property type="project" value="UniProtKB-UniRule"/>
</dbReference>
<feature type="binding site" evidence="8">
    <location>
        <begin position="149"/>
        <end position="152"/>
    </location>
    <ligand>
        <name>ATP</name>
        <dbReference type="ChEBI" id="CHEBI:30616"/>
    </ligand>
</feature>
<comment type="similarity">
    <text evidence="2 8">Belongs to the pantothenate synthetase family.</text>
</comment>
<dbReference type="RefSeq" id="WP_079666004.1">
    <property type="nucleotide sequence ID" value="NZ_FUYZ01000002.1"/>
</dbReference>
<dbReference type="NCBIfam" id="TIGR00018">
    <property type="entry name" value="panC"/>
    <property type="match status" value="1"/>
</dbReference>
<comment type="subcellular location">
    <subcellularLocation>
        <location evidence="8">Cytoplasm</location>
    </subcellularLocation>
</comment>
<dbReference type="GO" id="GO:0005829">
    <property type="term" value="C:cytosol"/>
    <property type="evidence" value="ECO:0007669"/>
    <property type="project" value="TreeGrafter"/>
</dbReference>
<dbReference type="PANTHER" id="PTHR21299">
    <property type="entry name" value="CYTIDYLATE KINASE/PANTOATE-BETA-ALANINE LIGASE"/>
    <property type="match status" value="1"/>
</dbReference>
<dbReference type="OrthoDB" id="9773087at2"/>
<dbReference type="CDD" id="cd00560">
    <property type="entry name" value="PanC"/>
    <property type="match status" value="1"/>
</dbReference>
<reference evidence="9 10" key="1">
    <citation type="submission" date="2017-02" db="EMBL/GenBank/DDBJ databases">
        <authorList>
            <person name="Peterson S.W."/>
        </authorList>
    </citation>
    <scope>NUCLEOTIDE SEQUENCE [LARGE SCALE GENOMIC DNA]</scope>
    <source>
        <strain evidence="9 10">DSM 22323</strain>
    </source>
</reference>
<dbReference type="InterPro" id="IPR042176">
    <property type="entry name" value="Pantoate_ligase_C"/>
</dbReference>
<dbReference type="SUPFAM" id="SSF52374">
    <property type="entry name" value="Nucleotidylyl transferase"/>
    <property type="match status" value="1"/>
</dbReference>
<feature type="binding site" evidence="8">
    <location>
        <position position="61"/>
    </location>
    <ligand>
        <name>beta-alanine</name>
        <dbReference type="ChEBI" id="CHEBI:57966"/>
    </ligand>
</feature>
<dbReference type="GO" id="GO:0005524">
    <property type="term" value="F:ATP binding"/>
    <property type="evidence" value="ECO:0007669"/>
    <property type="project" value="UniProtKB-KW"/>
</dbReference>
<dbReference type="STRING" id="619805.SAMN05660477_00719"/>
<dbReference type="Pfam" id="PF02569">
    <property type="entry name" value="Pantoate_ligase"/>
    <property type="match status" value="1"/>
</dbReference>
<evidence type="ECO:0000256" key="6">
    <source>
        <dbReference type="ARBA" id="ARBA00022840"/>
    </source>
</evidence>
<dbReference type="EC" id="6.3.2.1" evidence="8"/>
<keyword evidence="4 8" id="KW-0566">Pantothenate biosynthesis</keyword>
<dbReference type="AlphaFoldDB" id="A0A1T5DHH0"/>
<feature type="binding site" evidence="8">
    <location>
        <position position="61"/>
    </location>
    <ligand>
        <name>(R)-pantoate</name>
        <dbReference type="ChEBI" id="CHEBI:15980"/>
    </ligand>
</feature>
<comment type="subunit">
    <text evidence="8">Homodimer.</text>
</comment>
<evidence type="ECO:0000256" key="5">
    <source>
        <dbReference type="ARBA" id="ARBA00022741"/>
    </source>
</evidence>
<evidence type="ECO:0000313" key="10">
    <source>
        <dbReference type="Proteomes" id="UP000191112"/>
    </source>
</evidence>
<dbReference type="InterPro" id="IPR014729">
    <property type="entry name" value="Rossmann-like_a/b/a_fold"/>
</dbReference>
<keyword evidence="8" id="KW-0963">Cytoplasm</keyword>
<comment type="miscellaneous">
    <text evidence="8">The reaction proceeds by a bi uni uni bi ping pong mechanism.</text>
</comment>
<dbReference type="Proteomes" id="UP000191112">
    <property type="component" value="Unassembled WGS sequence"/>
</dbReference>
<dbReference type="Gene3D" id="3.40.50.620">
    <property type="entry name" value="HUPs"/>
    <property type="match status" value="1"/>
</dbReference>
<keyword evidence="6 8" id="KW-0067">ATP-binding</keyword>
<evidence type="ECO:0000256" key="4">
    <source>
        <dbReference type="ARBA" id="ARBA00022655"/>
    </source>
</evidence>
<keyword evidence="3 8" id="KW-0436">Ligase</keyword>
<dbReference type="UniPathway" id="UPA00028">
    <property type="reaction ID" value="UER00005"/>
</dbReference>
<evidence type="ECO:0000256" key="2">
    <source>
        <dbReference type="ARBA" id="ARBA00009256"/>
    </source>
</evidence>
<evidence type="ECO:0000256" key="1">
    <source>
        <dbReference type="ARBA" id="ARBA00004990"/>
    </source>
</evidence>
<dbReference type="Gene3D" id="3.30.1300.10">
    <property type="entry name" value="Pantoate-beta-alanine ligase, C-terminal domain"/>
    <property type="match status" value="1"/>
</dbReference>
<dbReference type="FunFam" id="3.40.50.620:FF:000013">
    <property type="entry name" value="Pantothenate synthetase"/>
    <property type="match status" value="1"/>
</dbReference>
<protein>
    <recommendedName>
        <fullName evidence="8">Pantothenate synthetase</fullName>
        <shortName evidence="8">PS</shortName>
        <ecNumber evidence="8">6.3.2.1</ecNumber>
    </recommendedName>
    <alternativeName>
        <fullName evidence="8">Pantoate--beta-alanine ligase</fullName>
    </alternativeName>
    <alternativeName>
        <fullName evidence="8">Pantoate-activating enzyme</fullName>
    </alternativeName>
</protein>
<feature type="binding site" evidence="8">
    <location>
        <begin position="30"/>
        <end position="37"/>
    </location>
    <ligand>
        <name>ATP</name>
        <dbReference type="ChEBI" id="CHEBI:30616"/>
    </ligand>
</feature>
<gene>
    <name evidence="8" type="primary">panC</name>
    <name evidence="9" type="ORF">SAMN05660477_00719</name>
</gene>
<feature type="binding site" evidence="8">
    <location>
        <position position="155"/>
    </location>
    <ligand>
        <name>(R)-pantoate</name>
        <dbReference type="ChEBI" id="CHEBI:15980"/>
    </ligand>
</feature>
<keyword evidence="5 8" id="KW-0547">Nucleotide-binding</keyword>